<dbReference type="AlphaFoldDB" id="A0A9X2RE79"/>
<organism evidence="3 4">
    <name type="scientific">Gracilimonas sediminicola</name>
    <dbReference type="NCBI Taxonomy" id="2952158"/>
    <lineage>
        <taxon>Bacteria</taxon>
        <taxon>Pseudomonadati</taxon>
        <taxon>Balneolota</taxon>
        <taxon>Balneolia</taxon>
        <taxon>Balneolales</taxon>
        <taxon>Balneolaceae</taxon>
        <taxon>Gracilimonas</taxon>
    </lineage>
</organism>
<feature type="domain" description="Secretion system C-terminal sorting" evidence="2">
    <location>
        <begin position="90"/>
        <end position="165"/>
    </location>
</feature>
<comment type="caution">
    <text evidence="3">The sequence shown here is derived from an EMBL/GenBank/DDBJ whole genome shotgun (WGS) entry which is preliminary data.</text>
</comment>
<dbReference type="InterPro" id="IPR026444">
    <property type="entry name" value="Secre_tail"/>
</dbReference>
<sequence>MRLYKTLLVVIGLLISTGAQAQSVISFMGGTLESSSMTLTFTAGEALAGNFSSASVSISGGFSNGSDLVFTSNEMPVTDLPDSFRLLQNYPNPFNPSTNISFDLPKSADIRVEVFNSIGAKVAVLAEGRKPAGSYTLRFNASSLASGMYFYRFMADGNVIATQKMLLIK</sequence>
<dbReference type="Pfam" id="PF18962">
    <property type="entry name" value="Por_Secre_tail"/>
    <property type="match status" value="1"/>
</dbReference>
<dbReference type="EMBL" id="JANDBC010000001">
    <property type="protein sequence ID" value="MCP9291745.1"/>
    <property type="molecule type" value="Genomic_DNA"/>
</dbReference>
<name>A0A9X2RE79_9BACT</name>
<feature type="signal peptide" evidence="1">
    <location>
        <begin position="1"/>
        <end position="21"/>
    </location>
</feature>
<evidence type="ECO:0000313" key="3">
    <source>
        <dbReference type="EMBL" id="MCP9291745.1"/>
    </source>
</evidence>
<gene>
    <name evidence="3" type="ORF">NM125_09180</name>
</gene>
<protein>
    <submittedName>
        <fullName evidence="3">T9SS type A sorting domain-containing protein</fullName>
    </submittedName>
</protein>
<dbReference type="Gene3D" id="2.60.40.4070">
    <property type="match status" value="1"/>
</dbReference>
<proteinExistence type="predicted"/>
<dbReference type="RefSeq" id="WP_255134607.1">
    <property type="nucleotide sequence ID" value="NZ_JANDBC010000001.1"/>
</dbReference>
<keyword evidence="4" id="KW-1185">Reference proteome</keyword>
<feature type="chain" id="PRO_5040790889" evidence="1">
    <location>
        <begin position="22"/>
        <end position="169"/>
    </location>
</feature>
<dbReference type="Proteomes" id="UP001139125">
    <property type="component" value="Unassembled WGS sequence"/>
</dbReference>
<dbReference type="NCBIfam" id="TIGR04183">
    <property type="entry name" value="Por_Secre_tail"/>
    <property type="match status" value="1"/>
</dbReference>
<evidence type="ECO:0000259" key="2">
    <source>
        <dbReference type="Pfam" id="PF18962"/>
    </source>
</evidence>
<reference evidence="3" key="1">
    <citation type="submission" date="2022-06" db="EMBL/GenBank/DDBJ databases">
        <title>Gracilimonas sp. CAU 1638 isolated from sea sediment.</title>
        <authorList>
            <person name="Kim W."/>
        </authorList>
    </citation>
    <scope>NUCLEOTIDE SEQUENCE</scope>
    <source>
        <strain evidence="3">CAU 1638</strain>
    </source>
</reference>
<evidence type="ECO:0000313" key="4">
    <source>
        <dbReference type="Proteomes" id="UP001139125"/>
    </source>
</evidence>
<keyword evidence="1" id="KW-0732">Signal</keyword>
<accession>A0A9X2RE79</accession>
<evidence type="ECO:0000256" key="1">
    <source>
        <dbReference type="SAM" id="SignalP"/>
    </source>
</evidence>